<dbReference type="InterPro" id="IPR036728">
    <property type="entry name" value="PBP_GOBP_sf"/>
</dbReference>
<dbReference type="PANTHER" id="PTHR21364:SF2">
    <property type="entry name" value="GENERAL ODORANT-BINDING PROTEIN 19A"/>
    <property type="match status" value="1"/>
</dbReference>
<dbReference type="GO" id="GO:0035275">
    <property type="term" value="F:dibutyl phthalate binding"/>
    <property type="evidence" value="ECO:0007669"/>
    <property type="project" value="TreeGrafter"/>
</dbReference>
<keyword evidence="2" id="KW-1185">Reference proteome</keyword>
<protein>
    <submittedName>
        <fullName evidence="1">Uncharacterized protein</fullName>
    </submittedName>
</protein>
<reference evidence="1 2" key="1">
    <citation type="submission" date="2022-12" db="EMBL/GenBank/DDBJ databases">
        <title>Chromosome-level genome assembly of true bugs.</title>
        <authorList>
            <person name="Ma L."/>
            <person name="Li H."/>
        </authorList>
    </citation>
    <scope>NUCLEOTIDE SEQUENCE [LARGE SCALE GENOMIC DNA]</scope>
    <source>
        <strain evidence="1">Lab_2022b</strain>
    </source>
</reference>
<dbReference type="GO" id="GO:0005576">
    <property type="term" value="C:extracellular region"/>
    <property type="evidence" value="ECO:0007669"/>
    <property type="project" value="TreeGrafter"/>
</dbReference>
<dbReference type="CDD" id="cd23992">
    <property type="entry name" value="PBP_GOBP"/>
    <property type="match status" value="1"/>
</dbReference>
<dbReference type="AlphaFoldDB" id="A0AAW1DNV0"/>
<evidence type="ECO:0000313" key="1">
    <source>
        <dbReference type="EMBL" id="KAK9512431.1"/>
    </source>
</evidence>
<dbReference type="Pfam" id="PF01395">
    <property type="entry name" value="PBP_GOBP"/>
    <property type="match status" value="1"/>
</dbReference>
<dbReference type="SUPFAM" id="SSF47565">
    <property type="entry name" value="Insect pheromone/odorant-binding proteins"/>
    <property type="match status" value="1"/>
</dbReference>
<dbReference type="Proteomes" id="UP001461498">
    <property type="component" value="Unassembled WGS sequence"/>
</dbReference>
<organism evidence="1 2">
    <name type="scientific">Rhynocoris fuscipes</name>
    <dbReference type="NCBI Taxonomy" id="488301"/>
    <lineage>
        <taxon>Eukaryota</taxon>
        <taxon>Metazoa</taxon>
        <taxon>Ecdysozoa</taxon>
        <taxon>Arthropoda</taxon>
        <taxon>Hexapoda</taxon>
        <taxon>Insecta</taxon>
        <taxon>Pterygota</taxon>
        <taxon>Neoptera</taxon>
        <taxon>Paraneoptera</taxon>
        <taxon>Hemiptera</taxon>
        <taxon>Heteroptera</taxon>
        <taxon>Panheteroptera</taxon>
        <taxon>Cimicomorpha</taxon>
        <taxon>Reduviidae</taxon>
        <taxon>Harpactorinae</taxon>
        <taxon>Harpactorini</taxon>
        <taxon>Rhynocoris</taxon>
    </lineage>
</organism>
<comment type="caution">
    <text evidence="1">The sequence shown here is derived from an EMBL/GenBank/DDBJ whole genome shotgun (WGS) entry which is preliminary data.</text>
</comment>
<dbReference type="GO" id="GO:0007608">
    <property type="term" value="P:sensory perception of smell"/>
    <property type="evidence" value="ECO:0007669"/>
    <property type="project" value="TreeGrafter"/>
</dbReference>
<dbReference type="GO" id="GO:0005549">
    <property type="term" value="F:odorant binding"/>
    <property type="evidence" value="ECO:0007669"/>
    <property type="project" value="InterPro"/>
</dbReference>
<dbReference type="GO" id="GO:0042048">
    <property type="term" value="P:olfactory behavior"/>
    <property type="evidence" value="ECO:0007669"/>
    <property type="project" value="TreeGrafter"/>
</dbReference>
<proteinExistence type="predicted"/>
<dbReference type="Gene3D" id="1.10.238.20">
    <property type="entry name" value="Pheromone/general odorant binding protein domain"/>
    <property type="match status" value="1"/>
</dbReference>
<name>A0AAW1DNV0_9HEMI</name>
<dbReference type="InterPro" id="IPR006170">
    <property type="entry name" value="PBP/GOBP"/>
</dbReference>
<gene>
    <name evidence="1" type="ORF">O3M35_000867</name>
</gene>
<dbReference type="EMBL" id="JAPXFL010000001">
    <property type="protein sequence ID" value="KAK9512431.1"/>
    <property type="molecule type" value="Genomic_DNA"/>
</dbReference>
<accession>A0AAW1DNV0</accession>
<evidence type="ECO:0000313" key="2">
    <source>
        <dbReference type="Proteomes" id="UP001461498"/>
    </source>
</evidence>
<dbReference type="PANTHER" id="PTHR21364">
    <property type="entry name" value="GENERAL ODORANT-BINDING PROTEIN 19A"/>
    <property type="match status" value="1"/>
</dbReference>
<sequence length="109" mass="12213">MSEAQLKQAMKTVRNMCLGKSGVNKDALDRMMKGEFDDDDRNLKCYLGCVMGMMQAVKNNKISLKMIRGQVTKMLEPEAGQRILAAFEACAGTSKYHIISSLDTNFIRE</sequence>